<keyword evidence="3" id="KW-1185">Reference proteome</keyword>
<evidence type="ECO:0000256" key="1">
    <source>
        <dbReference type="SAM" id="Phobius"/>
    </source>
</evidence>
<dbReference type="Proteomes" id="UP000008467">
    <property type="component" value="Chromosome"/>
</dbReference>
<dbReference type="STRING" id="642492.Clole_1958"/>
<dbReference type="AlphaFoldDB" id="F2JPL5"/>
<sequence length="131" mass="15499">MKKQRIKYLIAFTILLCIEILIAICVHDTFIRPYVGDLLVVVVLYCIVRVIIPDKYRLIPFWIFVFAAFIECLQYMKWVERFGIENNAFLRILMGATFDWKDIVCYGIGCILLGIYEWLIQKGIVRLRVKD</sequence>
<gene>
    <name evidence="2" type="ordered locus">Clole_1958</name>
</gene>
<reference evidence="2 3" key="1">
    <citation type="journal article" date="2011" name="J. Bacteriol.">
        <title>Complete genome sequence of the cellulose-degrading bacterium Cellulosilyticum lentocellum.</title>
        <authorList>
            <consortium name="US DOE Joint Genome Institute"/>
            <person name="Miller D.A."/>
            <person name="Suen G."/>
            <person name="Bruce D."/>
            <person name="Copeland A."/>
            <person name="Cheng J.F."/>
            <person name="Detter C."/>
            <person name="Goodwin L.A."/>
            <person name="Han C.S."/>
            <person name="Hauser L.J."/>
            <person name="Land M.L."/>
            <person name="Lapidus A."/>
            <person name="Lucas S."/>
            <person name="Meincke L."/>
            <person name="Pitluck S."/>
            <person name="Tapia R."/>
            <person name="Teshima H."/>
            <person name="Woyke T."/>
            <person name="Fox B.G."/>
            <person name="Angert E.R."/>
            <person name="Currie C.R."/>
        </authorList>
    </citation>
    <scope>NUCLEOTIDE SEQUENCE [LARGE SCALE GENOMIC DNA]</scope>
    <source>
        <strain evidence="3">ATCC 49066 / DSM 5427 / NCIMB 11756 / RHM5</strain>
    </source>
</reference>
<keyword evidence="1" id="KW-1133">Transmembrane helix</keyword>
<keyword evidence="1" id="KW-0472">Membrane</keyword>
<dbReference type="EMBL" id="CP002582">
    <property type="protein sequence ID" value="ADZ83675.1"/>
    <property type="molecule type" value="Genomic_DNA"/>
</dbReference>
<feature type="transmembrane region" description="Helical" evidence="1">
    <location>
        <begin position="33"/>
        <end position="52"/>
    </location>
</feature>
<accession>F2JPL5</accession>
<dbReference type="RefSeq" id="WP_013656969.1">
    <property type="nucleotide sequence ID" value="NC_015275.1"/>
</dbReference>
<protein>
    <recommendedName>
        <fullName evidence="4">DUF2809 domain-containing protein</fullName>
    </recommendedName>
</protein>
<evidence type="ECO:0008006" key="4">
    <source>
        <dbReference type="Google" id="ProtNLM"/>
    </source>
</evidence>
<dbReference type="Pfam" id="PF10990">
    <property type="entry name" value="DUF2809"/>
    <property type="match status" value="1"/>
</dbReference>
<dbReference type="InterPro" id="IPR021257">
    <property type="entry name" value="DUF2809"/>
</dbReference>
<dbReference type="eggNOG" id="ENOG503314C">
    <property type="taxonomic scope" value="Bacteria"/>
</dbReference>
<keyword evidence="1" id="KW-0812">Transmembrane</keyword>
<name>F2JPL5_CELLD</name>
<proteinExistence type="predicted"/>
<organism evidence="2 3">
    <name type="scientific">Cellulosilyticum lentocellum (strain ATCC 49066 / DSM 5427 / NCIMB 11756 / RHM5)</name>
    <name type="common">Clostridium lentocellum</name>
    <dbReference type="NCBI Taxonomy" id="642492"/>
    <lineage>
        <taxon>Bacteria</taxon>
        <taxon>Bacillati</taxon>
        <taxon>Bacillota</taxon>
        <taxon>Clostridia</taxon>
        <taxon>Lachnospirales</taxon>
        <taxon>Cellulosilyticaceae</taxon>
        <taxon>Cellulosilyticum</taxon>
    </lineage>
</organism>
<dbReference type="HOGENOM" id="CLU_133181_1_0_9"/>
<dbReference type="KEGG" id="cle:Clole_1958"/>
<feature type="transmembrane region" description="Helical" evidence="1">
    <location>
        <begin position="103"/>
        <end position="120"/>
    </location>
</feature>
<feature type="transmembrane region" description="Helical" evidence="1">
    <location>
        <begin position="59"/>
        <end position="76"/>
    </location>
</feature>
<evidence type="ECO:0000313" key="3">
    <source>
        <dbReference type="Proteomes" id="UP000008467"/>
    </source>
</evidence>
<evidence type="ECO:0000313" key="2">
    <source>
        <dbReference type="EMBL" id="ADZ83675.1"/>
    </source>
</evidence>